<name>A0A087UY22_STEMI</name>
<dbReference type="AlphaFoldDB" id="A0A087UY22"/>
<gene>
    <name evidence="1" type="ORF">X975_20729</name>
</gene>
<feature type="non-terminal residue" evidence="1">
    <location>
        <position position="61"/>
    </location>
</feature>
<dbReference type="EMBL" id="KK122216">
    <property type="protein sequence ID" value="KFM82261.1"/>
    <property type="molecule type" value="Genomic_DNA"/>
</dbReference>
<accession>A0A087UY22</accession>
<dbReference type="STRING" id="407821.A0A087UY22"/>
<proteinExistence type="predicted"/>
<keyword evidence="2" id="KW-1185">Reference proteome</keyword>
<protein>
    <submittedName>
        <fullName evidence="1">Uncharacterized protein</fullName>
    </submittedName>
</protein>
<evidence type="ECO:0000313" key="1">
    <source>
        <dbReference type="EMBL" id="KFM82261.1"/>
    </source>
</evidence>
<reference evidence="1 2" key="1">
    <citation type="submission" date="2013-11" db="EMBL/GenBank/DDBJ databases">
        <title>Genome sequencing of Stegodyphus mimosarum.</title>
        <authorList>
            <person name="Bechsgaard J."/>
        </authorList>
    </citation>
    <scope>NUCLEOTIDE SEQUENCE [LARGE SCALE GENOMIC DNA]</scope>
</reference>
<sequence length="61" mass="6938">MWKDVKIVHRKAHHNQIQGLVERANQDMQNVLTARMNDNDTNKGSDGLPFVQLDSCDSCLT</sequence>
<organism evidence="1 2">
    <name type="scientific">Stegodyphus mimosarum</name>
    <name type="common">African social velvet spider</name>
    <dbReference type="NCBI Taxonomy" id="407821"/>
    <lineage>
        <taxon>Eukaryota</taxon>
        <taxon>Metazoa</taxon>
        <taxon>Ecdysozoa</taxon>
        <taxon>Arthropoda</taxon>
        <taxon>Chelicerata</taxon>
        <taxon>Arachnida</taxon>
        <taxon>Araneae</taxon>
        <taxon>Araneomorphae</taxon>
        <taxon>Entelegynae</taxon>
        <taxon>Eresoidea</taxon>
        <taxon>Eresidae</taxon>
        <taxon>Stegodyphus</taxon>
    </lineage>
</organism>
<dbReference type="OrthoDB" id="6427862at2759"/>
<dbReference type="Proteomes" id="UP000054359">
    <property type="component" value="Unassembled WGS sequence"/>
</dbReference>
<evidence type="ECO:0000313" key="2">
    <source>
        <dbReference type="Proteomes" id="UP000054359"/>
    </source>
</evidence>